<evidence type="ECO:0000256" key="1">
    <source>
        <dbReference type="SAM" id="MobiDB-lite"/>
    </source>
</evidence>
<protein>
    <recommendedName>
        <fullName evidence="5">Lipoprotein</fullName>
    </recommendedName>
</protein>
<evidence type="ECO:0008006" key="5">
    <source>
        <dbReference type="Google" id="ProtNLM"/>
    </source>
</evidence>
<organism evidence="3 4">
    <name type="scientific">Clostridium neuense</name>
    <dbReference type="NCBI Taxonomy" id="1728934"/>
    <lineage>
        <taxon>Bacteria</taxon>
        <taxon>Bacillati</taxon>
        <taxon>Bacillota</taxon>
        <taxon>Clostridia</taxon>
        <taxon>Eubacteriales</taxon>
        <taxon>Clostridiaceae</taxon>
        <taxon>Clostridium</taxon>
    </lineage>
</organism>
<sequence>MKKIICFFIALFFIFSFTGCANKKDKITNVNEFEITKANKMVETYIKYYMKNDLTSMDYMYSKDFKNKVKKQNEPSLRITGYKIMDSTEMGTKANIKVNVVSVDEASPYTSTDIYTFKVKKEKGAYVIDDIQTNNEKEVYIYKRSLMVRARDEAMSNVLINLRGIPEYYFEKSDIANVNKLKVSKDGFKNVSLSYTADNIAVSTQGANAFVGICPITDLQQQSGGGDQGGGGGQGGSSGVSQIEGMGGTQDDLQPLKVSAQALTAIDVYKDSEVQKMAFSRDEKNIAVQYKGSEGTNLKIYAIQSGKILSKDIEKKFPKEKFDLKINMFDDENLIFESSPKEKYTNDDSAKKLIGMWKWNIKTQKIEKQNE</sequence>
<reference evidence="3 4" key="1">
    <citation type="submission" date="2024-11" db="EMBL/GenBank/DDBJ databases">
        <authorList>
            <person name="Heng Y.C."/>
            <person name="Lim A.C.H."/>
            <person name="Lee J.K.Y."/>
            <person name="Kittelmann S."/>
        </authorList>
    </citation>
    <scope>NUCLEOTIDE SEQUENCE [LARGE SCALE GENOMIC DNA]</scope>
    <source>
        <strain evidence="3 4">WILCCON 0114</strain>
    </source>
</reference>
<keyword evidence="2" id="KW-0732">Signal</keyword>
<feature type="compositionally biased region" description="Gly residues" evidence="1">
    <location>
        <begin position="223"/>
        <end position="238"/>
    </location>
</feature>
<name>A0ABW8TMH0_9CLOT</name>
<feature type="region of interest" description="Disordered" evidence="1">
    <location>
        <begin position="222"/>
        <end position="246"/>
    </location>
</feature>
<feature type="chain" id="PRO_5046284200" description="Lipoprotein" evidence="2">
    <location>
        <begin position="22"/>
        <end position="371"/>
    </location>
</feature>
<dbReference type="RefSeq" id="WP_406788826.1">
    <property type="nucleotide sequence ID" value="NZ_JBJIAA010000015.1"/>
</dbReference>
<evidence type="ECO:0000256" key="2">
    <source>
        <dbReference type="SAM" id="SignalP"/>
    </source>
</evidence>
<evidence type="ECO:0000313" key="3">
    <source>
        <dbReference type="EMBL" id="MFL0252179.1"/>
    </source>
</evidence>
<keyword evidence="4" id="KW-1185">Reference proteome</keyword>
<gene>
    <name evidence="3" type="ORF">ACJDT4_17335</name>
</gene>
<dbReference type="PROSITE" id="PS51257">
    <property type="entry name" value="PROKAR_LIPOPROTEIN"/>
    <property type="match status" value="1"/>
</dbReference>
<dbReference type="Proteomes" id="UP001623592">
    <property type="component" value="Unassembled WGS sequence"/>
</dbReference>
<comment type="caution">
    <text evidence="3">The sequence shown here is derived from an EMBL/GenBank/DDBJ whole genome shotgun (WGS) entry which is preliminary data.</text>
</comment>
<accession>A0ABW8TMH0</accession>
<proteinExistence type="predicted"/>
<evidence type="ECO:0000313" key="4">
    <source>
        <dbReference type="Proteomes" id="UP001623592"/>
    </source>
</evidence>
<dbReference type="EMBL" id="JBJIAA010000015">
    <property type="protein sequence ID" value="MFL0252179.1"/>
    <property type="molecule type" value="Genomic_DNA"/>
</dbReference>
<feature type="signal peptide" evidence="2">
    <location>
        <begin position="1"/>
        <end position="21"/>
    </location>
</feature>